<organism evidence="2 3">
    <name type="scientific">Ambispora gerdemannii</name>
    <dbReference type="NCBI Taxonomy" id="144530"/>
    <lineage>
        <taxon>Eukaryota</taxon>
        <taxon>Fungi</taxon>
        <taxon>Fungi incertae sedis</taxon>
        <taxon>Mucoromycota</taxon>
        <taxon>Glomeromycotina</taxon>
        <taxon>Glomeromycetes</taxon>
        <taxon>Archaeosporales</taxon>
        <taxon>Ambisporaceae</taxon>
        <taxon>Ambispora</taxon>
    </lineage>
</organism>
<keyword evidence="1" id="KW-0732">Signal</keyword>
<gene>
    <name evidence="2" type="ORF">AGERDE_LOCUS7645</name>
</gene>
<keyword evidence="3" id="KW-1185">Reference proteome</keyword>
<dbReference type="Proteomes" id="UP000789831">
    <property type="component" value="Unassembled WGS sequence"/>
</dbReference>
<feature type="signal peptide" evidence="1">
    <location>
        <begin position="1"/>
        <end position="22"/>
    </location>
</feature>
<reference evidence="2" key="1">
    <citation type="submission" date="2021-06" db="EMBL/GenBank/DDBJ databases">
        <authorList>
            <person name="Kallberg Y."/>
            <person name="Tangrot J."/>
            <person name="Rosling A."/>
        </authorList>
    </citation>
    <scope>NUCLEOTIDE SEQUENCE</scope>
    <source>
        <strain evidence="2">MT106</strain>
    </source>
</reference>
<evidence type="ECO:0000313" key="3">
    <source>
        <dbReference type="Proteomes" id="UP000789831"/>
    </source>
</evidence>
<dbReference type="OrthoDB" id="2419552at2759"/>
<evidence type="ECO:0000256" key="1">
    <source>
        <dbReference type="SAM" id="SignalP"/>
    </source>
</evidence>
<name>A0A9N9FY46_9GLOM</name>
<sequence length="102" mass="10693">MKLQSIVTFMTASLASVIYTQACFVFTKGSYVHTLGAPGGGCFGTDPGDIITESSTDPPKGVLYTFYSDFNCQGALFSGTGSNKFDPGLKISSVRITCPDGT</sequence>
<feature type="chain" id="PRO_5040133356" evidence="1">
    <location>
        <begin position="23"/>
        <end position="102"/>
    </location>
</feature>
<dbReference type="AlphaFoldDB" id="A0A9N9FY46"/>
<evidence type="ECO:0000313" key="2">
    <source>
        <dbReference type="EMBL" id="CAG8571191.1"/>
    </source>
</evidence>
<comment type="caution">
    <text evidence="2">The sequence shown here is derived from an EMBL/GenBank/DDBJ whole genome shotgun (WGS) entry which is preliminary data.</text>
</comment>
<protein>
    <submittedName>
        <fullName evidence="2">4564_t:CDS:1</fullName>
    </submittedName>
</protein>
<accession>A0A9N9FY46</accession>
<proteinExistence type="predicted"/>
<dbReference type="EMBL" id="CAJVPL010001439">
    <property type="protein sequence ID" value="CAG8571191.1"/>
    <property type="molecule type" value="Genomic_DNA"/>
</dbReference>